<keyword evidence="2" id="KW-1185">Reference proteome</keyword>
<evidence type="ECO:0008006" key="3">
    <source>
        <dbReference type="Google" id="ProtNLM"/>
    </source>
</evidence>
<organism evidence="1 2">
    <name type="scientific">Roseococcus pinisoli</name>
    <dbReference type="NCBI Taxonomy" id="2835040"/>
    <lineage>
        <taxon>Bacteria</taxon>
        <taxon>Pseudomonadati</taxon>
        <taxon>Pseudomonadota</taxon>
        <taxon>Alphaproteobacteria</taxon>
        <taxon>Acetobacterales</taxon>
        <taxon>Roseomonadaceae</taxon>
        <taxon>Roseococcus</taxon>
    </lineage>
</organism>
<name>A0ABS5QBI5_9PROT</name>
<reference evidence="1 2" key="1">
    <citation type="submission" date="2021-05" db="EMBL/GenBank/DDBJ databases">
        <title>Roseococcus sp. XZZS9, whole genome shotgun sequencing project.</title>
        <authorList>
            <person name="Zhao G."/>
            <person name="Shen L."/>
        </authorList>
    </citation>
    <scope>NUCLEOTIDE SEQUENCE [LARGE SCALE GENOMIC DNA]</scope>
    <source>
        <strain evidence="1 2">XZZS9</strain>
    </source>
</reference>
<evidence type="ECO:0000313" key="2">
    <source>
        <dbReference type="Proteomes" id="UP000766336"/>
    </source>
</evidence>
<dbReference type="EMBL" id="JAHCDA010000001">
    <property type="protein sequence ID" value="MBS7810320.1"/>
    <property type="molecule type" value="Genomic_DNA"/>
</dbReference>
<comment type="caution">
    <text evidence="1">The sequence shown here is derived from an EMBL/GenBank/DDBJ whole genome shotgun (WGS) entry which is preliminary data.</text>
</comment>
<dbReference type="RefSeq" id="WP_213668946.1">
    <property type="nucleotide sequence ID" value="NZ_JAHCDA010000001.1"/>
</dbReference>
<protein>
    <recommendedName>
        <fullName evidence="3">Peptidase C39-like domain-containing protein</fullName>
    </recommendedName>
</protein>
<accession>A0ABS5QBI5</accession>
<proteinExistence type="predicted"/>
<gene>
    <name evidence="1" type="ORF">KHU32_05180</name>
</gene>
<evidence type="ECO:0000313" key="1">
    <source>
        <dbReference type="EMBL" id="MBS7810320.1"/>
    </source>
</evidence>
<sequence length="209" mass="21900">MSWHISLTRFASAHIVKKQDAVNSCGIACILMVNFKIKKGLMFAGLSAGSAVSAVPVPGATFAGATLSNAAIAMAVKTEPEVYRIYGDVVGTVYDGTAYTDAKKHPEVLRRLGLGNWECFWAGSDGIGAAIKAQAKAGAPCIVHVKWKAGGAHFVCIDDVHSPFGSPYACVNDPASGEVVVTELTSSPINYLDNAGVFSGWIVRRVSAP</sequence>
<dbReference type="Proteomes" id="UP000766336">
    <property type="component" value="Unassembled WGS sequence"/>
</dbReference>